<evidence type="ECO:0000256" key="6">
    <source>
        <dbReference type="ARBA" id="ARBA00022519"/>
    </source>
</evidence>
<evidence type="ECO:0000313" key="22">
    <source>
        <dbReference type="EMBL" id="CAA6825480.1"/>
    </source>
</evidence>
<feature type="region of interest" description="Disordered" evidence="17">
    <location>
        <begin position="16"/>
        <end position="39"/>
    </location>
</feature>
<comment type="similarity">
    <text evidence="2">Belongs to the CpsD/CapB family.</text>
</comment>
<comment type="subcellular location">
    <subcellularLocation>
        <location evidence="1">Cell inner membrane</location>
        <topology evidence="1">Multi-pass membrane protein</topology>
    </subcellularLocation>
</comment>
<evidence type="ECO:0000259" key="20">
    <source>
        <dbReference type="Pfam" id="PF13614"/>
    </source>
</evidence>
<evidence type="ECO:0000256" key="10">
    <source>
        <dbReference type="ARBA" id="ARBA00022777"/>
    </source>
</evidence>
<evidence type="ECO:0000256" key="11">
    <source>
        <dbReference type="ARBA" id="ARBA00022840"/>
    </source>
</evidence>
<dbReference type="InterPro" id="IPR003856">
    <property type="entry name" value="LPS_length_determ_N"/>
</dbReference>
<dbReference type="InterPro" id="IPR027417">
    <property type="entry name" value="P-loop_NTPase"/>
</dbReference>
<keyword evidence="5" id="KW-1003">Cell membrane</keyword>
<evidence type="ECO:0000256" key="2">
    <source>
        <dbReference type="ARBA" id="ARBA00007316"/>
    </source>
</evidence>
<dbReference type="PANTHER" id="PTHR32309">
    <property type="entry name" value="TYROSINE-PROTEIN KINASE"/>
    <property type="match status" value="1"/>
</dbReference>
<dbReference type="CDD" id="cd05387">
    <property type="entry name" value="BY-kinase"/>
    <property type="match status" value="1"/>
</dbReference>
<dbReference type="Pfam" id="PF13807">
    <property type="entry name" value="GNVR"/>
    <property type="match status" value="1"/>
</dbReference>
<evidence type="ECO:0000256" key="16">
    <source>
        <dbReference type="SAM" id="Coils"/>
    </source>
</evidence>
<dbReference type="Gene3D" id="3.40.50.300">
    <property type="entry name" value="P-loop containing nucleotide triphosphate hydrolases"/>
    <property type="match status" value="1"/>
</dbReference>
<evidence type="ECO:0000259" key="19">
    <source>
        <dbReference type="Pfam" id="PF02706"/>
    </source>
</evidence>
<sequence length="782" mass="85346">MQSQAENQIIEIENNHGNTDLSSSLRSKPSLAQESPSATEKNEVKTLLQSIADRKWFVITITLLAILLSVVVSLSMTPTYRAETILKIVPEKNNILAFDVTTSGQDTASEQYNRTQQRLIKSKALARIVIDKMEINDLLAQQLTRTEKPFFEESIDKIKAILQAKPAVVDGALSKELSVAEVKPADIERLFISSLKVEPLGKSYLLELTYDSTDPEFAASVLNTITDSYIKMNLQNRVDSASHAKTFLGSELEEVKSKLDESEKIMIDFEKSHRIVNSGDGGSALMKQKLSSINAALTRATQARIAAEAAYEQRGANPSIKTVKVVAVDSSALKLLERQLAALNKKYQENLKIYKAGYPLMQEIQSEINGVKASIVDEKNAIRSRQQQLSQNRNSANNNAANATNALATRVRAAKANEAALAEELEKVKSSAIADRDNSLKYKALEKEVINNRELYESLLKRKKEVGVAEGVDKNNISIVDAAVAPLVPHNPDVKLNMILGGTLGLLFASLLAIVMGHTDQRIKSTEDIGKVTDIPVLGTFPLVKAKDRRNGAILVSERPSSSYAEAFRTLRTNLMFATPDGLPKILHVTSSEPGEGKSNTALNLAAVFAQSQKSVLLIDADLRKPSLHRYMGISGSKGLGDYLQNGLAFPDVETNSFIPGVTVIAGQAIESSPADLLSSDRMVDLLDEASDRYDLIIIDSPPVMGLADSLVLANRSTASLVVVASHETKQSQLTTTLNRLRLGYGNVVGFVLTKAKNVKVNEYEYDYGGEHNRSSKQLGKA</sequence>
<dbReference type="NCBIfam" id="TIGR01007">
    <property type="entry name" value="eps_fam"/>
    <property type="match status" value="1"/>
</dbReference>
<feature type="domain" description="AAA" evidence="20">
    <location>
        <begin position="586"/>
        <end position="715"/>
    </location>
</feature>
<keyword evidence="14" id="KW-0829">Tyrosine-protein kinase</keyword>
<evidence type="ECO:0000256" key="9">
    <source>
        <dbReference type="ARBA" id="ARBA00022741"/>
    </source>
</evidence>
<accession>A0A6S6U874</accession>
<dbReference type="EC" id="2.7.10.2" evidence="4"/>
<evidence type="ECO:0000256" key="7">
    <source>
        <dbReference type="ARBA" id="ARBA00022679"/>
    </source>
</evidence>
<protein>
    <recommendedName>
        <fullName evidence="4">non-specific protein-tyrosine kinase</fullName>
        <ecNumber evidence="4">2.7.10.2</ecNumber>
    </recommendedName>
</protein>
<dbReference type="Pfam" id="PF02706">
    <property type="entry name" value="Wzz"/>
    <property type="match status" value="1"/>
</dbReference>
<keyword evidence="16" id="KW-0175">Coiled coil</keyword>
<evidence type="ECO:0000256" key="12">
    <source>
        <dbReference type="ARBA" id="ARBA00022989"/>
    </source>
</evidence>
<evidence type="ECO:0000256" key="5">
    <source>
        <dbReference type="ARBA" id="ARBA00022475"/>
    </source>
</evidence>
<proteinExistence type="inferred from homology"/>
<dbReference type="InterPro" id="IPR025669">
    <property type="entry name" value="AAA_dom"/>
</dbReference>
<feature type="coiled-coil region" evidence="16">
    <location>
        <begin position="379"/>
        <end position="462"/>
    </location>
</feature>
<keyword evidence="10 22" id="KW-0418">Kinase</keyword>
<dbReference type="InterPro" id="IPR005702">
    <property type="entry name" value="Wzc-like_C"/>
</dbReference>
<dbReference type="EMBL" id="CACVAY010000127">
    <property type="protein sequence ID" value="CAA6825480.1"/>
    <property type="molecule type" value="Genomic_DNA"/>
</dbReference>
<dbReference type="SUPFAM" id="SSF52540">
    <property type="entry name" value="P-loop containing nucleoside triphosphate hydrolases"/>
    <property type="match status" value="1"/>
</dbReference>
<comment type="similarity">
    <text evidence="3">Belongs to the etk/wzc family.</text>
</comment>
<dbReference type="GO" id="GO:0005524">
    <property type="term" value="F:ATP binding"/>
    <property type="evidence" value="ECO:0007669"/>
    <property type="project" value="UniProtKB-KW"/>
</dbReference>
<organism evidence="22">
    <name type="scientific">uncultured Thiotrichaceae bacterium</name>
    <dbReference type="NCBI Taxonomy" id="298394"/>
    <lineage>
        <taxon>Bacteria</taxon>
        <taxon>Pseudomonadati</taxon>
        <taxon>Pseudomonadota</taxon>
        <taxon>Gammaproteobacteria</taxon>
        <taxon>Thiotrichales</taxon>
        <taxon>Thiotrichaceae</taxon>
        <taxon>environmental samples</taxon>
    </lineage>
</organism>
<evidence type="ECO:0000256" key="17">
    <source>
        <dbReference type="SAM" id="MobiDB-lite"/>
    </source>
</evidence>
<keyword evidence="13 18" id="KW-0472">Membrane</keyword>
<keyword evidence="8 18" id="KW-0812">Transmembrane</keyword>
<dbReference type="GO" id="GO:0005886">
    <property type="term" value="C:plasma membrane"/>
    <property type="evidence" value="ECO:0007669"/>
    <property type="project" value="UniProtKB-SubCell"/>
</dbReference>
<dbReference type="InterPro" id="IPR050445">
    <property type="entry name" value="Bact_polysacc_biosynth/exp"/>
</dbReference>
<evidence type="ECO:0000256" key="13">
    <source>
        <dbReference type="ARBA" id="ARBA00023136"/>
    </source>
</evidence>
<evidence type="ECO:0000259" key="21">
    <source>
        <dbReference type="Pfam" id="PF13807"/>
    </source>
</evidence>
<dbReference type="AlphaFoldDB" id="A0A6S6U874"/>
<evidence type="ECO:0000256" key="4">
    <source>
        <dbReference type="ARBA" id="ARBA00011903"/>
    </source>
</evidence>
<comment type="catalytic activity">
    <reaction evidence="15">
        <text>L-tyrosyl-[protein] + ATP = O-phospho-L-tyrosyl-[protein] + ADP + H(+)</text>
        <dbReference type="Rhea" id="RHEA:10596"/>
        <dbReference type="Rhea" id="RHEA-COMP:10136"/>
        <dbReference type="Rhea" id="RHEA-COMP:20101"/>
        <dbReference type="ChEBI" id="CHEBI:15378"/>
        <dbReference type="ChEBI" id="CHEBI:30616"/>
        <dbReference type="ChEBI" id="CHEBI:46858"/>
        <dbReference type="ChEBI" id="CHEBI:61978"/>
        <dbReference type="ChEBI" id="CHEBI:456216"/>
        <dbReference type="EC" id="2.7.10.2"/>
    </reaction>
</comment>
<evidence type="ECO:0000256" key="18">
    <source>
        <dbReference type="SAM" id="Phobius"/>
    </source>
</evidence>
<dbReference type="InterPro" id="IPR032807">
    <property type="entry name" value="GNVR"/>
</dbReference>
<keyword evidence="7 22" id="KW-0808">Transferase</keyword>
<evidence type="ECO:0000256" key="8">
    <source>
        <dbReference type="ARBA" id="ARBA00022692"/>
    </source>
</evidence>
<feature type="transmembrane region" description="Helical" evidence="18">
    <location>
        <begin position="56"/>
        <end position="76"/>
    </location>
</feature>
<evidence type="ECO:0000256" key="1">
    <source>
        <dbReference type="ARBA" id="ARBA00004429"/>
    </source>
</evidence>
<feature type="domain" description="Polysaccharide chain length determinant N-terminal" evidence="19">
    <location>
        <begin position="44"/>
        <end position="132"/>
    </location>
</feature>
<keyword evidence="6" id="KW-0997">Cell inner membrane</keyword>
<keyword evidence="12 18" id="KW-1133">Transmembrane helix</keyword>
<dbReference type="PANTHER" id="PTHR32309:SF13">
    <property type="entry name" value="FERRIC ENTEROBACTIN TRANSPORT PROTEIN FEPE"/>
    <property type="match status" value="1"/>
</dbReference>
<feature type="domain" description="Tyrosine-protein kinase G-rich" evidence="21">
    <location>
        <begin position="445"/>
        <end position="515"/>
    </location>
</feature>
<keyword evidence="9" id="KW-0547">Nucleotide-binding</keyword>
<evidence type="ECO:0000256" key="3">
    <source>
        <dbReference type="ARBA" id="ARBA00008883"/>
    </source>
</evidence>
<evidence type="ECO:0000256" key="14">
    <source>
        <dbReference type="ARBA" id="ARBA00023137"/>
    </source>
</evidence>
<gene>
    <name evidence="22" type="ORF">HELGO_WM7999</name>
</gene>
<keyword evidence="11" id="KW-0067">ATP-binding</keyword>
<evidence type="ECO:0000256" key="15">
    <source>
        <dbReference type="ARBA" id="ARBA00051245"/>
    </source>
</evidence>
<name>A0A6S6U874_9GAMM</name>
<dbReference type="Pfam" id="PF13614">
    <property type="entry name" value="AAA_31"/>
    <property type="match status" value="1"/>
</dbReference>
<reference evidence="22" key="1">
    <citation type="submission" date="2020-01" db="EMBL/GenBank/DDBJ databases">
        <authorList>
            <person name="Meier V. D."/>
            <person name="Meier V D."/>
        </authorList>
    </citation>
    <scope>NUCLEOTIDE SEQUENCE</scope>
    <source>
        <strain evidence="22">HLG_WM_MAG_07</strain>
    </source>
</reference>
<dbReference type="GO" id="GO:0004715">
    <property type="term" value="F:non-membrane spanning protein tyrosine kinase activity"/>
    <property type="evidence" value="ECO:0007669"/>
    <property type="project" value="UniProtKB-EC"/>
</dbReference>